<protein>
    <submittedName>
        <fullName evidence="3">Uncharacterized protein</fullName>
    </submittedName>
</protein>
<dbReference type="Proteomes" id="UP000887578">
    <property type="component" value="Unplaced"/>
</dbReference>
<accession>A0A914P4L2</accession>
<evidence type="ECO:0000313" key="3">
    <source>
        <dbReference type="WBParaSite" id="PDA_v2.g12821.t1"/>
    </source>
</evidence>
<feature type="compositionally biased region" description="Low complexity" evidence="1">
    <location>
        <begin position="456"/>
        <end position="469"/>
    </location>
</feature>
<dbReference type="AlphaFoldDB" id="A0A914P4L2"/>
<organism evidence="2 3">
    <name type="scientific">Panagrolaimus davidi</name>
    <dbReference type="NCBI Taxonomy" id="227884"/>
    <lineage>
        <taxon>Eukaryota</taxon>
        <taxon>Metazoa</taxon>
        <taxon>Ecdysozoa</taxon>
        <taxon>Nematoda</taxon>
        <taxon>Chromadorea</taxon>
        <taxon>Rhabditida</taxon>
        <taxon>Tylenchina</taxon>
        <taxon>Panagrolaimomorpha</taxon>
        <taxon>Panagrolaimoidea</taxon>
        <taxon>Panagrolaimidae</taxon>
        <taxon>Panagrolaimus</taxon>
    </lineage>
</organism>
<feature type="region of interest" description="Disordered" evidence="1">
    <location>
        <begin position="451"/>
        <end position="484"/>
    </location>
</feature>
<name>A0A914P4L2_9BILA</name>
<evidence type="ECO:0000256" key="1">
    <source>
        <dbReference type="SAM" id="MobiDB-lite"/>
    </source>
</evidence>
<sequence length="676" mass="76802">MAYFLDSDGFQTGLTNEKQKSDKHLFDGLIDKLGADLKQILQLNENVNTSEELRDEPEIARNNDFLYNDNHMINSSVVSLTSDISNDSIASVHSLILNDNGPRKDYQLMENFDLTKALLFVFNIDDCSSKVTILPKRPYFPPTSPGVYIFVINGSTTSSINDVYPDALTNWKQRRYYDVGISKDTNGAYYSSQRPQKPHDYSGRIMQVENDTYPVKMKVISSTSTTVKKPTAGTFVVVVYEITKQYELPEKPRTPPLNKDIIATAQQLLHHNTAKGVLNDIMDSNFMGTDATMLPNIKQLENIASRMPDRTPVRPQGAPRHENRELISKMVKDNVFIKAHHITPTTERILLCADASLSLLIKCLVPKTILVNLARGAQTIKNSGLTMQYESAKKYIESKDYLNLLKSSIFSVDTTFLMSRLYVTIMMFTAPHILNDLNEPAKFVGPIMQLSRQDASKGSSSRRTGPTSTRNRKRKISEIRDTSTTFNNNDEEISIVDEIVQSPTHSHIIPRQTFSQPPTVIQFKEVRPFARATDRLPRPPAAKTRKVEVNETPSDEVKSAYKNYYQSRADKPIWCNYYPFEIAKVSTLSNYKDRKCVHCQKRLGNSKDNIIITHYELYNFTMGNSNIVKQTSGLRAICAENPCMFARYPYITEACFFSNLSHEEAQLHLNEIFNII</sequence>
<proteinExistence type="predicted"/>
<keyword evidence="2" id="KW-1185">Reference proteome</keyword>
<reference evidence="3" key="1">
    <citation type="submission" date="2022-11" db="UniProtKB">
        <authorList>
            <consortium name="WormBaseParasite"/>
        </authorList>
    </citation>
    <scope>IDENTIFICATION</scope>
</reference>
<dbReference type="WBParaSite" id="PDA_v2.g12821.t1">
    <property type="protein sequence ID" value="PDA_v2.g12821.t1"/>
    <property type="gene ID" value="PDA_v2.g12821"/>
</dbReference>
<evidence type="ECO:0000313" key="2">
    <source>
        <dbReference type="Proteomes" id="UP000887578"/>
    </source>
</evidence>